<dbReference type="SUPFAM" id="SSF52833">
    <property type="entry name" value="Thioredoxin-like"/>
    <property type="match status" value="1"/>
</dbReference>
<dbReference type="GO" id="GO:0005739">
    <property type="term" value="C:mitochondrion"/>
    <property type="evidence" value="ECO:0007669"/>
    <property type="project" value="TreeGrafter"/>
</dbReference>
<keyword evidence="4" id="KW-1185">Reference proteome</keyword>
<dbReference type="RefSeq" id="XP_014151211.1">
    <property type="nucleotide sequence ID" value="XM_014295736.1"/>
</dbReference>
<evidence type="ECO:0000313" key="4">
    <source>
        <dbReference type="Proteomes" id="UP000054560"/>
    </source>
</evidence>
<name>A0A0L0FKK1_9EUKA</name>
<dbReference type="GeneID" id="25910731"/>
<dbReference type="EMBL" id="KQ242773">
    <property type="protein sequence ID" value="KNC77309.1"/>
    <property type="molecule type" value="Genomic_DNA"/>
</dbReference>
<feature type="compositionally biased region" description="Polar residues" evidence="1">
    <location>
        <begin position="11"/>
        <end position="26"/>
    </location>
</feature>
<proteinExistence type="predicted"/>
<dbReference type="InterPro" id="IPR036249">
    <property type="entry name" value="Thioredoxin-like_sf"/>
</dbReference>
<evidence type="ECO:0000256" key="1">
    <source>
        <dbReference type="SAM" id="MobiDB-lite"/>
    </source>
</evidence>
<protein>
    <recommendedName>
        <fullName evidence="2">DSBA-like thioredoxin domain-containing protein</fullName>
    </recommendedName>
</protein>
<gene>
    <name evidence="3" type="ORF">SARC_10227</name>
</gene>
<reference evidence="3 4" key="1">
    <citation type="submission" date="2011-02" db="EMBL/GenBank/DDBJ databases">
        <title>The Genome Sequence of Sphaeroforma arctica JP610.</title>
        <authorList>
            <consortium name="The Broad Institute Genome Sequencing Platform"/>
            <person name="Russ C."/>
            <person name="Cuomo C."/>
            <person name="Young S.K."/>
            <person name="Zeng Q."/>
            <person name="Gargeya S."/>
            <person name="Alvarado L."/>
            <person name="Berlin A."/>
            <person name="Chapman S.B."/>
            <person name="Chen Z."/>
            <person name="Freedman E."/>
            <person name="Gellesch M."/>
            <person name="Goldberg J."/>
            <person name="Griggs A."/>
            <person name="Gujja S."/>
            <person name="Heilman E."/>
            <person name="Heiman D."/>
            <person name="Howarth C."/>
            <person name="Mehta T."/>
            <person name="Neiman D."/>
            <person name="Pearson M."/>
            <person name="Roberts A."/>
            <person name="Saif S."/>
            <person name="Shea T."/>
            <person name="Shenoy N."/>
            <person name="Sisk P."/>
            <person name="Stolte C."/>
            <person name="Sykes S."/>
            <person name="White J."/>
            <person name="Yandava C."/>
            <person name="Burger G."/>
            <person name="Gray M.W."/>
            <person name="Holland P.W.H."/>
            <person name="King N."/>
            <person name="Lang F.B.F."/>
            <person name="Roger A.J."/>
            <person name="Ruiz-Trillo I."/>
            <person name="Haas B."/>
            <person name="Nusbaum C."/>
            <person name="Birren B."/>
        </authorList>
    </citation>
    <scope>NUCLEOTIDE SEQUENCE [LARGE SCALE GENOMIC DNA]</scope>
    <source>
        <strain evidence="3 4">JP610</strain>
    </source>
</reference>
<sequence length="93" mass="10404">MSGMEADSACDRSQQSAIKQQLRTNTQQAVDEGVFGVPSYAVPNAKQPDEEDEVFFGSDQWPFVEDMLNGTDPITPAHHELWKGLPRGAERRR</sequence>
<dbReference type="GO" id="GO:0004602">
    <property type="term" value="F:glutathione peroxidase activity"/>
    <property type="evidence" value="ECO:0007669"/>
    <property type="project" value="TreeGrafter"/>
</dbReference>
<dbReference type="PANTHER" id="PTHR42943">
    <property type="entry name" value="GLUTATHIONE S-TRANSFERASE KAPPA"/>
    <property type="match status" value="1"/>
</dbReference>
<dbReference type="InterPro" id="IPR051924">
    <property type="entry name" value="GST_Kappa/NadH"/>
</dbReference>
<feature type="region of interest" description="Disordered" evidence="1">
    <location>
        <begin position="1"/>
        <end position="26"/>
    </location>
</feature>
<dbReference type="AlphaFoldDB" id="A0A0L0FKK1"/>
<dbReference type="GO" id="GO:0006749">
    <property type="term" value="P:glutathione metabolic process"/>
    <property type="evidence" value="ECO:0007669"/>
    <property type="project" value="TreeGrafter"/>
</dbReference>
<dbReference type="GO" id="GO:0004364">
    <property type="term" value="F:glutathione transferase activity"/>
    <property type="evidence" value="ECO:0007669"/>
    <property type="project" value="TreeGrafter"/>
</dbReference>
<evidence type="ECO:0000313" key="3">
    <source>
        <dbReference type="EMBL" id="KNC77309.1"/>
    </source>
</evidence>
<accession>A0A0L0FKK1</accession>
<dbReference type="InterPro" id="IPR001853">
    <property type="entry name" value="DSBA-like_thioredoxin_dom"/>
</dbReference>
<evidence type="ECO:0000259" key="2">
    <source>
        <dbReference type="Pfam" id="PF01323"/>
    </source>
</evidence>
<dbReference type="GO" id="GO:0005777">
    <property type="term" value="C:peroxisome"/>
    <property type="evidence" value="ECO:0007669"/>
    <property type="project" value="TreeGrafter"/>
</dbReference>
<dbReference type="PANTHER" id="PTHR42943:SF2">
    <property type="entry name" value="GLUTATHIONE S-TRANSFERASE KAPPA 1"/>
    <property type="match status" value="1"/>
</dbReference>
<dbReference type="Gene3D" id="3.40.30.10">
    <property type="entry name" value="Glutaredoxin"/>
    <property type="match status" value="1"/>
</dbReference>
<dbReference type="OrthoDB" id="4664297at2759"/>
<dbReference type="Pfam" id="PF01323">
    <property type="entry name" value="DSBA"/>
    <property type="match status" value="1"/>
</dbReference>
<dbReference type="Proteomes" id="UP000054560">
    <property type="component" value="Unassembled WGS sequence"/>
</dbReference>
<organism evidence="3 4">
    <name type="scientific">Sphaeroforma arctica JP610</name>
    <dbReference type="NCBI Taxonomy" id="667725"/>
    <lineage>
        <taxon>Eukaryota</taxon>
        <taxon>Ichthyosporea</taxon>
        <taxon>Ichthyophonida</taxon>
        <taxon>Sphaeroforma</taxon>
    </lineage>
</organism>
<feature type="region of interest" description="Disordered" evidence="1">
    <location>
        <begin position="67"/>
        <end position="93"/>
    </location>
</feature>
<feature type="domain" description="DSBA-like thioredoxin" evidence="2">
    <location>
        <begin position="2"/>
        <end position="68"/>
    </location>
</feature>